<proteinExistence type="predicted"/>
<dbReference type="Proteomes" id="UP000614350">
    <property type="component" value="Unassembled WGS sequence"/>
</dbReference>
<accession>A0A834N6P1</accession>
<dbReference type="EMBL" id="JACSEA010000006">
    <property type="protein sequence ID" value="KAF7398835.1"/>
    <property type="molecule type" value="Genomic_DNA"/>
</dbReference>
<gene>
    <name evidence="1" type="ORF">HZH66_006732</name>
</gene>
<keyword evidence="2" id="KW-1185">Reference proteome</keyword>
<name>A0A834N6P1_VESVU</name>
<evidence type="ECO:0000313" key="2">
    <source>
        <dbReference type="Proteomes" id="UP000614350"/>
    </source>
</evidence>
<dbReference type="AlphaFoldDB" id="A0A834N6P1"/>
<organism evidence="1 2">
    <name type="scientific">Vespula vulgaris</name>
    <name type="common">Yellow jacket</name>
    <name type="synonym">Wasp</name>
    <dbReference type="NCBI Taxonomy" id="7454"/>
    <lineage>
        <taxon>Eukaryota</taxon>
        <taxon>Metazoa</taxon>
        <taxon>Ecdysozoa</taxon>
        <taxon>Arthropoda</taxon>
        <taxon>Hexapoda</taxon>
        <taxon>Insecta</taxon>
        <taxon>Pterygota</taxon>
        <taxon>Neoptera</taxon>
        <taxon>Endopterygota</taxon>
        <taxon>Hymenoptera</taxon>
        <taxon>Apocrita</taxon>
        <taxon>Aculeata</taxon>
        <taxon>Vespoidea</taxon>
        <taxon>Vespidae</taxon>
        <taxon>Vespinae</taxon>
        <taxon>Vespula</taxon>
    </lineage>
</organism>
<reference evidence="1" key="1">
    <citation type="journal article" date="2020" name="G3 (Bethesda)">
        <title>High-Quality Assemblies for Three Invasive Social Wasps from the &lt;i&gt;Vespula&lt;/i&gt; Genus.</title>
        <authorList>
            <person name="Harrop T.W.R."/>
            <person name="Guhlin J."/>
            <person name="McLaughlin G.M."/>
            <person name="Permina E."/>
            <person name="Stockwell P."/>
            <person name="Gilligan J."/>
            <person name="Le Lec M.F."/>
            <person name="Gruber M.A.M."/>
            <person name="Quinn O."/>
            <person name="Lovegrove M."/>
            <person name="Duncan E.J."/>
            <person name="Remnant E.J."/>
            <person name="Van Eeckhoven J."/>
            <person name="Graham B."/>
            <person name="Knapp R.A."/>
            <person name="Langford K.W."/>
            <person name="Kronenberg Z."/>
            <person name="Press M.O."/>
            <person name="Eacker S.M."/>
            <person name="Wilson-Rankin E.E."/>
            <person name="Purcell J."/>
            <person name="Lester P.J."/>
            <person name="Dearden P.K."/>
        </authorList>
    </citation>
    <scope>NUCLEOTIDE SEQUENCE</scope>
    <source>
        <strain evidence="1">Marl-1</strain>
    </source>
</reference>
<protein>
    <submittedName>
        <fullName evidence="1">Uncharacterized protein</fullName>
    </submittedName>
</protein>
<sequence length="148" mass="17259">MPADEPEIATESRLNTQIFEALNGKEERGQLLLPEFIIQCKSSFRSSNTCISCMRRREQRSLQMFITLVKVHQFQLYKMDAVPEKSSGILRRKPEELEDGNFITILPIKENFFISTHNGCLILTEEIPWLWGKSTKDPLTENYNHVQR</sequence>
<evidence type="ECO:0000313" key="1">
    <source>
        <dbReference type="EMBL" id="KAF7398835.1"/>
    </source>
</evidence>
<comment type="caution">
    <text evidence="1">The sequence shown here is derived from an EMBL/GenBank/DDBJ whole genome shotgun (WGS) entry which is preliminary data.</text>
</comment>